<name>A0A8S5TB61_9CAUD</name>
<dbReference type="EMBL" id="BK032787">
    <property type="protein sequence ID" value="DAF60376.1"/>
    <property type="molecule type" value="Genomic_DNA"/>
</dbReference>
<accession>A0A8S5TB61</accession>
<evidence type="ECO:0000313" key="1">
    <source>
        <dbReference type="EMBL" id="DAF60376.1"/>
    </source>
</evidence>
<sequence>MRTLPKPWTPPHPREVYAQYIGPTSWQFKERKYSKSPDDTLIPIATLSARGPVTAERAYKEAMRLARDYVRRGTADSVVVSAARSANVQRIHIYVRSTLCPEAS</sequence>
<organism evidence="1">
    <name type="scientific">Siphoviridae sp. ctwuP1</name>
    <dbReference type="NCBI Taxonomy" id="2827972"/>
    <lineage>
        <taxon>Viruses</taxon>
        <taxon>Duplodnaviria</taxon>
        <taxon>Heunggongvirae</taxon>
        <taxon>Uroviricota</taxon>
        <taxon>Caudoviricetes</taxon>
    </lineage>
</organism>
<reference evidence="1" key="1">
    <citation type="journal article" date="2021" name="Proc. Natl. Acad. Sci. U.S.A.">
        <title>A Catalog of Tens of Thousands of Viruses from Human Metagenomes Reveals Hidden Associations with Chronic Diseases.</title>
        <authorList>
            <person name="Tisza M.J."/>
            <person name="Buck C.B."/>
        </authorList>
    </citation>
    <scope>NUCLEOTIDE SEQUENCE</scope>
    <source>
        <strain evidence="1">CtwuP1</strain>
    </source>
</reference>
<protein>
    <submittedName>
        <fullName evidence="1">Uncharacterized protein</fullName>
    </submittedName>
</protein>
<proteinExistence type="predicted"/>